<dbReference type="PANTHER" id="PTHR11102:SF160">
    <property type="entry name" value="ERAD-ASSOCIATED E3 UBIQUITIN-PROTEIN LIGASE COMPONENT HRD3"/>
    <property type="match status" value="1"/>
</dbReference>
<sequence>MEAQAWLGSFYANGTGGVAPSLPKALAWYIRAAGQGHVQAATNVGAMLAMGQGARQDRAEGAKWLAQAAERGDPMAQYNLATLLSKGDGVPVDNKRAADLYRRAAETGHFPSQARLGYFYANGLGVEKNRIAAFAWLSLAARHGIGIALTALESLVADMSGEEKKRGLGLAQKFQSQMASGTAPPTINPIPG</sequence>
<dbReference type="EMBL" id="PDZR01000022">
    <property type="protein sequence ID" value="PNG24938.1"/>
    <property type="molecule type" value="Genomic_DNA"/>
</dbReference>
<gene>
    <name evidence="1" type="ORF">CR492_16135</name>
</gene>
<dbReference type="SUPFAM" id="SSF81901">
    <property type="entry name" value="HCP-like"/>
    <property type="match status" value="1"/>
</dbReference>
<dbReference type="InterPro" id="IPR006597">
    <property type="entry name" value="Sel1-like"/>
</dbReference>
<dbReference type="PANTHER" id="PTHR11102">
    <property type="entry name" value="SEL-1-LIKE PROTEIN"/>
    <property type="match status" value="1"/>
</dbReference>
<name>A0A2J7TDU2_METSI</name>
<organism evidence="1 2">
    <name type="scientific">Methylocella silvestris</name>
    <dbReference type="NCBI Taxonomy" id="199596"/>
    <lineage>
        <taxon>Bacteria</taxon>
        <taxon>Pseudomonadati</taxon>
        <taxon>Pseudomonadota</taxon>
        <taxon>Alphaproteobacteria</taxon>
        <taxon>Hyphomicrobiales</taxon>
        <taxon>Beijerinckiaceae</taxon>
        <taxon>Methylocella</taxon>
    </lineage>
</organism>
<reference evidence="1 2" key="1">
    <citation type="submission" date="2017-10" db="EMBL/GenBank/DDBJ databases">
        <title>Genome announcement of Methylocella silvestris TVC from permafrost.</title>
        <authorList>
            <person name="Wang J."/>
            <person name="Geng K."/>
            <person name="Ul-Haque F."/>
            <person name="Crombie A.T."/>
            <person name="Street L.E."/>
            <person name="Wookey P.A."/>
            <person name="Murrell J.C."/>
            <person name="Pratscher J."/>
        </authorList>
    </citation>
    <scope>NUCLEOTIDE SEQUENCE [LARGE SCALE GENOMIC DNA]</scope>
    <source>
        <strain evidence="1 2">TVC</strain>
    </source>
</reference>
<evidence type="ECO:0000313" key="2">
    <source>
        <dbReference type="Proteomes" id="UP000236286"/>
    </source>
</evidence>
<evidence type="ECO:0000313" key="1">
    <source>
        <dbReference type="EMBL" id="PNG24938.1"/>
    </source>
</evidence>
<dbReference type="AlphaFoldDB" id="A0A2J7TDU2"/>
<comment type="caution">
    <text evidence="1">The sequence shown here is derived from an EMBL/GenBank/DDBJ whole genome shotgun (WGS) entry which is preliminary data.</text>
</comment>
<evidence type="ECO:0008006" key="3">
    <source>
        <dbReference type="Google" id="ProtNLM"/>
    </source>
</evidence>
<dbReference type="OrthoDB" id="9797030at2"/>
<protein>
    <recommendedName>
        <fullName evidence="3">Sel1 domain protein repeat-containing protein</fullName>
    </recommendedName>
</protein>
<dbReference type="Proteomes" id="UP000236286">
    <property type="component" value="Unassembled WGS sequence"/>
</dbReference>
<dbReference type="InterPro" id="IPR011990">
    <property type="entry name" value="TPR-like_helical_dom_sf"/>
</dbReference>
<proteinExistence type="predicted"/>
<dbReference type="SMART" id="SM00671">
    <property type="entry name" value="SEL1"/>
    <property type="match status" value="4"/>
</dbReference>
<dbReference type="Gene3D" id="1.25.40.10">
    <property type="entry name" value="Tetratricopeptide repeat domain"/>
    <property type="match status" value="1"/>
</dbReference>
<accession>A0A2J7TDU2</accession>
<dbReference type="Pfam" id="PF08238">
    <property type="entry name" value="Sel1"/>
    <property type="match status" value="4"/>
</dbReference>
<dbReference type="InterPro" id="IPR050767">
    <property type="entry name" value="Sel1_AlgK"/>
</dbReference>